<evidence type="ECO:0000256" key="3">
    <source>
        <dbReference type="ARBA" id="ARBA00022475"/>
    </source>
</evidence>
<comment type="subcellular location">
    <subcellularLocation>
        <location evidence="1">Cell membrane</location>
        <topology evidence="1">Multi-pass membrane protein</topology>
    </subcellularLocation>
    <subcellularLocation>
        <location evidence="9">Membrane</location>
        <topology evidence="9">Multi-pass membrane protein</topology>
    </subcellularLocation>
</comment>
<keyword evidence="4 9" id="KW-0812">Transmembrane</keyword>
<dbReference type="Pfam" id="PF02096">
    <property type="entry name" value="60KD_IMP"/>
    <property type="match status" value="1"/>
</dbReference>
<dbReference type="GO" id="GO:0051205">
    <property type="term" value="P:protein insertion into membrane"/>
    <property type="evidence" value="ECO:0007669"/>
    <property type="project" value="TreeGrafter"/>
</dbReference>
<gene>
    <name evidence="12" type="primary">yidC</name>
    <name evidence="12" type="ordered locus">ATP_00380</name>
</gene>
<dbReference type="InterPro" id="IPR028055">
    <property type="entry name" value="YidC/Oxa/ALB_C"/>
</dbReference>
<dbReference type="GO" id="GO:0032977">
    <property type="term" value="F:membrane insertase activity"/>
    <property type="evidence" value="ECO:0007669"/>
    <property type="project" value="InterPro"/>
</dbReference>
<dbReference type="InterPro" id="IPR047196">
    <property type="entry name" value="YidC_ALB_C"/>
</dbReference>
<dbReference type="EMBL" id="CU469464">
    <property type="protein sequence ID" value="CAP18567.1"/>
    <property type="molecule type" value="Genomic_DNA"/>
</dbReference>
<feature type="transmembrane region" description="Helical" evidence="10">
    <location>
        <begin position="515"/>
        <end position="532"/>
    </location>
</feature>
<dbReference type="Proteomes" id="UP000002020">
    <property type="component" value="Chromosome"/>
</dbReference>
<dbReference type="HOGENOM" id="CLU_518594_0_0_14"/>
<sequence>MPKQSSNFMQTIFLILFFIICFIFIRYIFVKPEPKENLLYVAAVFKNKDKMSEFSQELKKLHSLEPHLSKEYDIQKLFIDQQYLDVFKLYTNNQEQNIQIKKLTESQELLNNIKIEFEYKEDDKTASQSVFIIKIIDIQSKIQNIIKFDNEYNFNYFYFDLQKNFPPESKDFQKQQNKNANDVKDFFTVLMGTNYKYIVEEKYKKYFDISENKDFFLKFSNSNNNKKFESLLSQELFNNEKKEINSHDLSIYNQIIKQVVAGNNNPPHLIAKLKFNNDIYFDFPIFVNNSGYLPIQWPSKLDWSGKLGFYYIWNVLIISIGFFLYIFSYIFGNLGFGIILTTILVRTLSWPIYTKTSTFTLNMSLVQPEIDKIRDKYILKKDPVSIQKMQLETLRVYKKYNIGFLGMFTTFLQIPIFISMLTTLNRFRIPGGIFNLDNKFLDKTPFLGFIKLSASTTNDNDIRDILIKILLSTFVGITMIILNKISFKKPFYLQNKSYTVLNIEEKAKREQTEKSFKIVSYFMVAIMVFAAFNDNVLSLYWLVGNTYTIFQTVFNRQQMEKKYYLLKQKNYE</sequence>
<dbReference type="InterPro" id="IPR001708">
    <property type="entry name" value="YidC/ALB3/OXA1/COX18"/>
</dbReference>
<feature type="transmembrane region" description="Helical" evidence="10">
    <location>
        <begin position="309"/>
        <end position="328"/>
    </location>
</feature>
<feature type="transmembrane region" description="Helical" evidence="10">
    <location>
        <begin position="538"/>
        <end position="554"/>
    </location>
</feature>
<dbReference type="KEGG" id="pml:ATP_00380"/>
<keyword evidence="8" id="KW-0143">Chaperone</keyword>
<evidence type="ECO:0000256" key="8">
    <source>
        <dbReference type="ARBA" id="ARBA00023186"/>
    </source>
</evidence>
<protein>
    <submittedName>
        <fullName evidence="12">Preprotein translocase subunit YidC</fullName>
    </submittedName>
</protein>
<reference evidence="12 13" key="1">
    <citation type="journal article" date="2008" name="BMC Genomics">
        <title>The linear chromosome of the plant-pathogenic mycoplasma 'Candidatus Phytoplasma mali'.</title>
        <authorList>
            <person name="Kube M."/>
            <person name="Schneider B."/>
            <person name="Kuhl H."/>
            <person name="Dandekar T."/>
            <person name="Heitmann K."/>
            <person name="Migdoll A.M."/>
            <person name="Reinhardt R."/>
            <person name="Seemueller E."/>
        </authorList>
    </citation>
    <scope>NUCLEOTIDE SEQUENCE [LARGE SCALE GENOMIC DNA]</scope>
    <source>
        <strain evidence="12 13">AT</strain>
    </source>
</reference>
<keyword evidence="2" id="KW-0813">Transport</keyword>
<evidence type="ECO:0000313" key="12">
    <source>
        <dbReference type="EMBL" id="CAP18567.1"/>
    </source>
</evidence>
<evidence type="ECO:0000256" key="9">
    <source>
        <dbReference type="RuleBase" id="RU003945"/>
    </source>
</evidence>
<keyword evidence="7 10" id="KW-0472">Membrane</keyword>
<evidence type="ECO:0000256" key="2">
    <source>
        <dbReference type="ARBA" id="ARBA00022448"/>
    </source>
</evidence>
<feature type="transmembrane region" description="Helical" evidence="10">
    <location>
        <begin position="400"/>
        <end position="421"/>
    </location>
</feature>
<organism evidence="13">
    <name type="scientific">Phytoplasma mali (strain AT)</name>
    <dbReference type="NCBI Taxonomy" id="482235"/>
    <lineage>
        <taxon>Bacteria</taxon>
        <taxon>Bacillati</taxon>
        <taxon>Mycoplasmatota</taxon>
        <taxon>Mollicutes</taxon>
        <taxon>Acholeplasmatales</taxon>
        <taxon>Acholeplasmataceae</taxon>
        <taxon>Candidatus Phytoplasma</taxon>
        <taxon>16SrX (Apple proliferation group)</taxon>
    </lineage>
</organism>
<evidence type="ECO:0000256" key="4">
    <source>
        <dbReference type="ARBA" id="ARBA00022692"/>
    </source>
</evidence>
<dbReference type="CDD" id="cd20070">
    <property type="entry name" value="5TM_YidC_Alb3"/>
    <property type="match status" value="1"/>
</dbReference>
<dbReference type="NCBIfam" id="TIGR03592">
    <property type="entry name" value="yidC_oxa1_cterm"/>
    <property type="match status" value="1"/>
</dbReference>
<dbReference type="GO" id="GO:0005886">
    <property type="term" value="C:plasma membrane"/>
    <property type="evidence" value="ECO:0007669"/>
    <property type="project" value="UniProtKB-SubCell"/>
</dbReference>
<keyword evidence="5" id="KW-0653">Protein transport</keyword>
<keyword evidence="6 10" id="KW-1133">Transmembrane helix</keyword>
<evidence type="ECO:0000259" key="11">
    <source>
        <dbReference type="Pfam" id="PF02096"/>
    </source>
</evidence>
<dbReference type="STRING" id="37692.ATP_00380"/>
<name>B3QZG0_PHYMT</name>
<feature type="domain" description="Membrane insertase YidC/Oxa/ALB C-terminal" evidence="11">
    <location>
        <begin position="335"/>
        <end position="555"/>
    </location>
</feature>
<evidence type="ECO:0000256" key="5">
    <source>
        <dbReference type="ARBA" id="ARBA00022927"/>
    </source>
</evidence>
<dbReference type="GO" id="GO:0015031">
    <property type="term" value="P:protein transport"/>
    <property type="evidence" value="ECO:0007669"/>
    <property type="project" value="UniProtKB-KW"/>
</dbReference>
<proteinExistence type="inferred from homology"/>
<accession>B3QZG0</accession>
<dbReference type="PANTHER" id="PTHR12428:SF65">
    <property type="entry name" value="CYTOCHROME C OXIDASE ASSEMBLY PROTEIN COX18, MITOCHONDRIAL"/>
    <property type="match status" value="1"/>
</dbReference>
<evidence type="ECO:0000313" key="13">
    <source>
        <dbReference type="Proteomes" id="UP000002020"/>
    </source>
</evidence>
<dbReference type="AlphaFoldDB" id="B3QZG0"/>
<evidence type="ECO:0000256" key="7">
    <source>
        <dbReference type="ARBA" id="ARBA00023136"/>
    </source>
</evidence>
<comment type="similarity">
    <text evidence="9">Belongs to the OXA1/ALB3/YidC family.</text>
</comment>
<evidence type="ECO:0000256" key="10">
    <source>
        <dbReference type="SAM" id="Phobius"/>
    </source>
</evidence>
<dbReference type="eggNOG" id="COG0706">
    <property type="taxonomic scope" value="Bacteria"/>
</dbReference>
<dbReference type="PANTHER" id="PTHR12428">
    <property type="entry name" value="OXA1"/>
    <property type="match status" value="1"/>
</dbReference>
<keyword evidence="13" id="KW-1185">Reference proteome</keyword>
<evidence type="ECO:0000256" key="1">
    <source>
        <dbReference type="ARBA" id="ARBA00004651"/>
    </source>
</evidence>
<feature type="transmembrane region" description="Helical" evidence="10">
    <location>
        <begin position="465"/>
        <end position="482"/>
    </location>
</feature>
<evidence type="ECO:0000256" key="6">
    <source>
        <dbReference type="ARBA" id="ARBA00022989"/>
    </source>
</evidence>
<feature type="transmembrane region" description="Helical" evidence="10">
    <location>
        <begin position="12"/>
        <end position="29"/>
    </location>
</feature>
<keyword evidence="3" id="KW-1003">Cell membrane</keyword>